<keyword evidence="11" id="KW-1185">Reference proteome</keyword>
<keyword evidence="4 8" id="KW-0812">Transmembrane</keyword>
<reference evidence="10 11" key="1">
    <citation type="submission" date="2020-04" db="EMBL/GenBank/DDBJ databases">
        <authorList>
            <person name="Klaysubun C."/>
            <person name="Duangmal K."/>
            <person name="Lipun K."/>
        </authorList>
    </citation>
    <scope>NUCLEOTIDE SEQUENCE [LARGE SCALE GENOMIC DNA]</scope>
    <source>
        <strain evidence="10 11">K10HN5</strain>
    </source>
</reference>
<dbReference type="Proteomes" id="UP000820669">
    <property type="component" value="Unassembled WGS sequence"/>
</dbReference>
<keyword evidence="3" id="KW-1003">Cell membrane</keyword>
<sequence length="418" mass="42782">MFCCGWGGNQFTPLLIMYRDAAGYSVLTVDAFLGAYVVGLVPALLTVGALSDRFGRRPVMMAGTVASLLASGLLALGETGPVPIFLGRFVTGVAVAVAMAVGSTWVKELSDPPHDPDAGPGTGARRAALALTVGFGLGAGVAGVLAQWGPWPMVLPYVVHVALTVGVLLVLPRCVETRGPGRAGRLAVPAVRHPRFRRVVLPMAPWVFGSSGVAYAIMPQVVGDRLGSWGLAYSTLLTVCTLGAGALVQPIAKRLDRVTDARAVIVSMIAMSTGLALSVVAASVRSPWLALAAAIVLGSAYGIAVVSGLLEIQRLARPDELAGLTGVYYALAYVGFLLPAALAVLSKLAGYPVLLSGLVLIALAGTAVIARSSRSHLPGSSLPASSAGNAGITSVVSNSTERSETALGRSPNASRQSR</sequence>
<evidence type="ECO:0000256" key="2">
    <source>
        <dbReference type="ARBA" id="ARBA00022448"/>
    </source>
</evidence>
<dbReference type="SUPFAM" id="SSF103473">
    <property type="entry name" value="MFS general substrate transporter"/>
    <property type="match status" value="1"/>
</dbReference>
<dbReference type="InterPro" id="IPR050171">
    <property type="entry name" value="MFS_Transporters"/>
</dbReference>
<evidence type="ECO:0000259" key="9">
    <source>
        <dbReference type="PROSITE" id="PS50850"/>
    </source>
</evidence>
<feature type="transmembrane region" description="Helical" evidence="8">
    <location>
        <begin position="21"/>
        <end position="47"/>
    </location>
</feature>
<name>A0ABX1S4S9_9PSEU</name>
<dbReference type="InterPro" id="IPR036259">
    <property type="entry name" value="MFS_trans_sf"/>
</dbReference>
<dbReference type="PROSITE" id="PS00216">
    <property type="entry name" value="SUGAR_TRANSPORT_1"/>
    <property type="match status" value="1"/>
</dbReference>
<feature type="domain" description="Major facilitator superfamily (MFS) profile" evidence="9">
    <location>
        <begin position="1"/>
        <end position="374"/>
    </location>
</feature>
<evidence type="ECO:0000256" key="3">
    <source>
        <dbReference type="ARBA" id="ARBA00022475"/>
    </source>
</evidence>
<evidence type="ECO:0000256" key="5">
    <source>
        <dbReference type="ARBA" id="ARBA00022989"/>
    </source>
</evidence>
<feature type="transmembrane region" description="Helical" evidence="8">
    <location>
        <begin position="154"/>
        <end position="175"/>
    </location>
</feature>
<comment type="caution">
    <text evidence="10">The sequence shown here is derived from an EMBL/GenBank/DDBJ whole genome shotgun (WGS) entry which is preliminary data.</text>
</comment>
<feature type="transmembrane region" description="Helical" evidence="8">
    <location>
        <begin position="322"/>
        <end position="345"/>
    </location>
</feature>
<keyword evidence="6 8" id="KW-0472">Membrane</keyword>
<dbReference type="InterPro" id="IPR011701">
    <property type="entry name" value="MFS"/>
</dbReference>
<evidence type="ECO:0000313" key="10">
    <source>
        <dbReference type="EMBL" id="NMH95767.1"/>
    </source>
</evidence>
<dbReference type="EMBL" id="JAAXLA010000001">
    <property type="protein sequence ID" value="NMH95767.1"/>
    <property type="molecule type" value="Genomic_DNA"/>
</dbReference>
<accession>A0ABX1S4S9</accession>
<feature type="transmembrane region" description="Helical" evidence="8">
    <location>
        <begin position="82"/>
        <end position="106"/>
    </location>
</feature>
<feature type="transmembrane region" description="Helical" evidence="8">
    <location>
        <begin position="59"/>
        <end position="76"/>
    </location>
</feature>
<evidence type="ECO:0000256" key="4">
    <source>
        <dbReference type="ARBA" id="ARBA00022692"/>
    </source>
</evidence>
<feature type="transmembrane region" description="Helical" evidence="8">
    <location>
        <begin position="196"/>
        <end position="218"/>
    </location>
</feature>
<comment type="subcellular location">
    <subcellularLocation>
        <location evidence="1">Cell membrane</location>
        <topology evidence="1">Multi-pass membrane protein</topology>
    </subcellularLocation>
</comment>
<keyword evidence="5 8" id="KW-1133">Transmembrane helix</keyword>
<keyword evidence="2" id="KW-0813">Transport</keyword>
<evidence type="ECO:0000313" key="11">
    <source>
        <dbReference type="Proteomes" id="UP000820669"/>
    </source>
</evidence>
<dbReference type="InterPro" id="IPR020846">
    <property type="entry name" value="MFS_dom"/>
</dbReference>
<dbReference type="InterPro" id="IPR005829">
    <property type="entry name" value="Sugar_transporter_CS"/>
</dbReference>
<dbReference type="Pfam" id="PF07690">
    <property type="entry name" value="MFS_1"/>
    <property type="match status" value="1"/>
</dbReference>
<proteinExistence type="predicted"/>
<evidence type="ECO:0000256" key="7">
    <source>
        <dbReference type="SAM" id="MobiDB-lite"/>
    </source>
</evidence>
<evidence type="ECO:0000256" key="6">
    <source>
        <dbReference type="ARBA" id="ARBA00023136"/>
    </source>
</evidence>
<feature type="transmembrane region" description="Helical" evidence="8">
    <location>
        <begin position="288"/>
        <end position="310"/>
    </location>
</feature>
<dbReference type="PANTHER" id="PTHR23517">
    <property type="entry name" value="RESISTANCE PROTEIN MDTM, PUTATIVE-RELATED-RELATED"/>
    <property type="match status" value="1"/>
</dbReference>
<feature type="transmembrane region" description="Helical" evidence="8">
    <location>
        <begin position="230"/>
        <end position="251"/>
    </location>
</feature>
<feature type="region of interest" description="Disordered" evidence="7">
    <location>
        <begin position="395"/>
        <end position="418"/>
    </location>
</feature>
<gene>
    <name evidence="10" type="ORF">HF526_00270</name>
</gene>
<organism evidence="10 11">
    <name type="scientific">Pseudonocardia acidicola</name>
    <dbReference type="NCBI Taxonomy" id="2724939"/>
    <lineage>
        <taxon>Bacteria</taxon>
        <taxon>Bacillati</taxon>
        <taxon>Actinomycetota</taxon>
        <taxon>Actinomycetes</taxon>
        <taxon>Pseudonocardiales</taxon>
        <taxon>Pseudonocardiaceae</taxon>
        <taxon>Pseudonocardia</taxon>
    </lineage>
</organism>
<feature type="transmembrane region" description="Helical" evidence="8">
    <location>
        <begin position="263"/>
        <end position="282"/>
    </location>
</feature>
<feature type="transmembrane region" description="Helical" evidence="8">
    <location>
        <begin position="127"/>
        <end position="148"/>
    </location>
</feature>
<feature type="transmembrane region" description="Helical" evidence="8">
    <location>
        <begin position="351"/>
        <end position="370"/>
    </location>
</feature>
<evidence type="ECO:0000256" key="8">
    <source>
        <dbReference type="SAM" id="Phobius"/>
    </source>
</evidence>
<dbReference type="Gene3D" id="1.20.1250.20">
    <property type="entry name" value="MFS general substrate transporter like domains"/>
    <property type="match status" value="1"/>
</dbReference>
<evidence type="ECO:0000256" key="1">
    <source>
        <dbReference type="ARBA" id="ARBA00004651"/>
    </source>
</evidence>
<protein>
    <submittedName>
        <fullName evidence="10">MFS transporter</fullName>
    </submittedName>
</protein>
<dbReference type="PROSITE" id="PS50850">
    <property type="entry name" value="MFS"/>
    <property type="match status" value="1"/>
</dbReference>